<sequence>MASVVPLRGLVIFLCLLHLCVQGIQDVNTVCLAKMTQYFYDKVQPKTKNGTDAQYALSIYLPPAHCVDRHANIKNKFDNDEAAQGREKMEQEPTGAEQKEQETTTVEQKDQETTRPEQMEQKTIAETET</sequence>
<proteinExistence type="predicted"/>
<feature type="region of interest" description="Disordered" evidence="1">
    <location>
        <begin position="73"/>
        <end position="129"/>
    </location>
</feature>
<protein>
    <submittedName>
        <fullName evidence="3">Uncharacterized protein</fullName>
    </submittedName>
</protein>
<gene>
    <name evidence="3" type="ORF">ROHU_001296</name>
</gene>
<dbReference type="EMBL" id="QBIY01005002">
    <property type="protein sequence ID" value="RXN38242.1"/>
    <property type="molecule type" value="Genomic_DNA"/>
</dbReference>
<evidence type="ECO:0000256" key="2">
    <source>
        <dbReference type="SAM" id="SignalP"/>
    </source>
</evidence>
<name>A0A498P0W1_LABRO</name>
<evidence type="ECO:0000256" key="1">
    <source>
        <dbReference type="SAM" id="MobiDB-lite"/>
    </source>
</evidence>
<reference evidence="3 4" key="1">
    <citation type="submission" date="2018-03" db="EMBL/GenBank/DDBJ databases">
        <title>Draft genome sequence of Rohu Carp (Labeo rohita).</title>
        <authorList>
            <person name="Das P."/>
            <person name="Kushwaha B."/>
            <person name="Joshi C.G."/>
            <person name="Kumar D."/>
            <person name="Nagpure N.S."/>
            <person name="Sahoo L."/>
            <person name="Das S.P."/>
            <person name="Bit A."/>
            <person name="Patnaik S."/>
            <person name="Meher P.K."/>
            <person name="Jayasankar P."/>
            <person name="Koringa P.G."/>
            <person name="Patel N.V."/>
            <person name="Hinsu A.T."/>
            <person name="Kumar R."/>
            <person name="Pandey M."/>
            <person name="Agarwal S."/>
            <person name="Srivastava S."/>
            <person name="Singh M."/>
            <person name="Iquebal M.A."/>
            <person name="Jaiswal S."/>
            <person name="Angadi U.B."/>
            <person name="Kumar N."/>
            <person name="Raza M."/>
            <person name="Shah T.M."/>
            <person name="Rai A."/>
            <person name="Jena J.K."/>
        </authorList>
    </citation>
    <scope>NUCLEOTIDE SEQUENCE [LARGE SCALE GENOMIC DNA]</scope>
    <source>
        <strain evidence="3">DASCIFA01</strain>
        <tissue evidence="3">Testis</tissue>
    </source>
</reference>
<keyword evidence="2" id="KW-0732">Signal</keyword>
<feature type="signal peptide" evidence="2">
    <location>
        <begin position="1"/>
        <end position="23"/>
    </location>
</feature>
<dbReference type="Proteomes" id="UP000290572">
    <property type="component" value="Unassembled WGS sequence"/>
</dbReference>
<organism evidence="3 4">
    <name type="scientific">Labeo rohita</name>
    <name type="common">Indian major carp</name>
    <name type="synonym">Cyprinus rohita</name>
    <dbReference type="NCBI Taxonomy" id="84645"/>
    <lineage>
        <taxon>Eukaryota</taxon>
        <taxon>Metazoa</taxon>
        <taxon>Chordata</taxon>
        <taxon>Craniata</taxon>
        <taxon>Vertebrata</taxon>
        <taxon>Euteleostomi</taxon>
        <taxon>Actinopterygii</taxon>
        <taxon>Neopterygii</taxon>
        <taxon>Teleostei</taxon>
        <taxon>Ostariophysi</taxon>
        <taxon>Cypriniformes</taxon>
        <taxon>Cyprinidae</taxon>
        <taxon>Labeoninae</taxon>
        <taxon>Labeonini</taxon>
        <taxon>Labeo</taxon>
    </lineage>
</organism>
<comment type="caution">
    <text evidence="3">The sequence shown here is derived from an EMBL/GenBank/DDBJ whole genome shotgun (WGS) entry which is preliminary data.</text>
</comment>
<evidence type="ECO:0000313" key="3">
    <source>
        <dbReference type="EMBL" id="RXN38242.1"/>
    </source>
</evidence>
<feature type="chain" id="PRO_5019731936" evidence="2">
    <location>
        <begin position="24"/>
        <end position="129"/>
    </location>
</feature>
<dbReference type="AlphaFoldDB" id="A0A498P0W1"/>
<evidence type="ECO:0000313" key="4">
    <source>
        <dbReference type="Proteomes" id="UP000290572"/>
    </source>
</evidence>
<accession>A0A498P0W1</accession>
<keyword evidence="4" id="KW-1185">Reference proteome</keyword>